<protein>
    <submittedName>
        <fullName evidence="2">Uncharacterized protein</fullName>
    </submittedName>
</protein>
<dbReference type="InterPro" id="IPR053044">
    <property type="entry name" value="Metallo-hydrolase/TatD-type"/>
</dbReference>
<evidence type="ECO:0000256" key="1">
    <source>
        <dbReference type="SAM" id="MobiDB-lite"/>
    </source>
</evidence>
<keyword evidence="3" id="KW-1185">Reference proteome</keyword>
<feature type="compositionally biased region" description="Basic and acidic residues" evidence="1">
    <location>
        <begin position="10"/>
        <end position="42"/>
    </location>
</feature>
<dbReference type="PANTHER" id="PTHR47345:SF1">
    <property type="entry name" value="CUT9-INTERACTING PROTEIN SCN1"/>
    <property type="match status" value="1"/>
</dbReference>
<dbReference type="PANTHER" id="PTHR47345">
    <property type="entry name" value="CUT9-INTERACTING PROTEIN SCN1"/>
    <property type="match status" value="1"/>
</dbReference>
<dbReference type="GO" id="GO:0016788">
    <property type="term" value="F:hydrolase activity, acting on ester bonds"/>
    <property type="evidence" value="ECO:0007669"/>
    <property type="project" value="InterPro"/>
</dbReference>
<proteinExistence type="predicted"/>
<evidence type="ECO:0000313" key="2">
    <source>
        <dbReference type="EMBL" id="GAO52386.1"/>
    </source>
</evidence>
<feature type="region of interest" description="Disordered" evidence="1">
    <location>
        <begin position="1"/>
        <end position="51"/>
    </location>
</feature>
<dbReference type="InterPro" id="IPR032466">
    <property type="entry name" value="Metal_Hydrolase"/>
</dbReference>
<reference evidence="2 3" key="3">
    <citation type="journal article" date="2015" name="Genome Announc.">
        <title>Draft Genome Sequence of the Archiascomycetous Yeast Saitoella complicata.</title>
        <authorList>
            <person name="Yamauchi K."/>
            <person name="Kondo S."/>
            <person name="Hamamoto M."/>
            <person name="Takahashi Y."/>
            <person name="Ogura Y."/>
            <person name="Hayashi T."/>
            <person name="Nishida H."/>
        </authorList>
    </citation>
    <scope>NUCLEOTIDE SEQUENCE [LARGE SCALE GENOMIC DNA]</scope>
    <source>
        <strain evidence="2 3">NRRL Y-17804</strain>
    </source>
</reference>
<dbReference type="Pfam" id="PF01026">
    <property type="entry name" value="TatD_DNase"/>
    <property type="match status" value="1"/>
</dbReference>
<feature type="region of interest" description="Disordered" evidence="1">
    <location>
        <begin position="255"/>
        <end position="282"/>
    </location>
</feature>
<evidence type="ECO:0000313" key="3">
    <source>
        <dbReference type="Proteomes" id="UP000033140"/>
    </source>
</evidence>
<dbReference type="SUPFAM" id="SSF51556">
    <property type="entry name" value="Metallo-dependent hydrolases"/>
    <property type="match status" value="1"/>
</dbReference>
<accession>A0A0E9NRU5</accession>
<reference evidence="2 3" key="2">
    <citation type="journal article" date="2014" name="J. Gen. Appl. Microbiol.">
        <title>The early diverging ascomycetous budding yeast Saitoella complicata has three histone deacetylases belonging to the Clr6, Hos2, and Rpd3 lineages.</title>
        <authorList>
            <person name="Nishida H."/>
            <person name="Matsumoto T."/>
            <person name="Kondo S."/>
            <person name="Hamamoto M."/>
            <person name="Yoshikawa H."/>
        </authorList>
    </citation>
    <scope>NUCLEOTIDE SEQUENCE [LARGE SCALE GENOMIC DNA]</scope>
    <source>
        <strain evidence="2 3">NRRL Y-17804</strain>
    </source>
</reference>
<dbReference type="Gene3D" id="3.20.20.140">
    <property type="entry name" value="Metal-dependent hydrolases"/>
    <property type="match status" value="1"/>
</dbReference>
<dbReference type="Proteomes" id="UP000033140">
    <property type="component" value="Unassembled WGS sequence"/>
</dbReference>
<name>A0A0E9NRU5_SAICN</name>
<sequence length="393" mass="43911">MHKAVTNTRGKRDDKDKMCGDHHGDGEVERVTEGVKELAVDDSKDEDETTVDMPDDLLGLISDAHCHATDSMSTTHLILSLTLNKICAMATRLSDQTLVALIAREYPNKVIPAFGYHPYFTHLLYLDEPPSSPHEHYSAILHPPPDESFTALLRSPQPLSAFLTSLRENLEAHPDALVGEIGIDRAFLLPHPLENPTNGRWGKLTKHKVRIEHQLAVLRAQLYIAAEMGRAVSVHSVQSHGVLFEFFRKVFEGHKPPSNRQKKKFRDAPSSNLDPDPEPPYKPPFPTRICLHSFSGSAEQIQQWTKPSIPALVYFSFSTLINARYERFAEVVRAVPGDRVLVESDVHGVGEVEEGVRGAVEVVCRVKGWTLEEGVQRLKRNFEAWSGTAKNSA</sequence>
<gene>
    <name evidence="2" type="ORF">G7K_6464-t1</name>
</gene>
<dbReference type="OMA" id="VPCFGWH"/>
<dbReference type="InterPro" id="IPR001130">
    <property type="entry name" value="TatD-like"/>
</dbReference>
<organism evidence="2 3">
    <name type="scientific">Saitoella complicata (strain BCRC 22490 / CBS 7301 / JCM 7358 / NBRC 10748 / NRRL Y-17804)</name>
    <dbReference type="NCBI Taxonomy" id="698492"/>
    <lineage>
        <taxon>Eukaryota</taxon>
        <taxon>Fungi</taxon>
        <taxon>Dikarya</taxon>
        <taxon>Ascomycota</taxon>
        <taxon>Taphrinomycotina</taxon>
        <taxon>Taphrinomycotina incertae sedis</taxon>
        <taxon>Saitoella</taxon>
    </lineage>
</organism>
<comment type="caution">
    <text evidence="2">The sequence shown here is derived from an EMBL/GenBank/DDBJ whole genome shotgun (WGS) entry which is preliminary data.</text>
</comment>
<reference evidence="2 3" key="1">
    <citation type="journal article" date="2011" name="J. Gen. Appl. Microbiol.">
        <title>Draft genome sequencing of the enigmatic yeast Saitoella complicata.</title>
        <authorList>
            <person name="Nishida H."/>
            <person name="Hamamoto M."/>
            <person name="Sugiyama J."/>
        </authorList>
    </citation>
    <scope>NUCLEOTIDE SEQUENCE [LARGE SCALE GENOMIC DNA]</scope>
    <source>
        <strain evidence="2 3">NRRL Y-17804</strain>
    </source>
</reference>
<dbReference type="EMBL" id="BACD03000067">
    <property type="protein sequence ID" value="GAO52386.1"/>
    <property type="molecule type" value="Genomic_DNA"/>
</dbReference>
<dbReference type="AlphaFoldDB" id="A0A0E9NRU5"/>